<comment type="caution">
    <text evidence="2">The sequence shown here is derived from an EMBL/GenBank/DDBJ whole genome shotgun (WGS) entry which is preliminary data.</text>
</comment>
<organism evidence="2 3">
    <name type="scientific">Sphingobium soli</name>
    <dbReference type="NCBI Taxonomy" id="1591116"/>
    <lineage>
        <taxon>Bacteria</taxon>
        <taxon>Pseudomonadati</taxon>
        <taxon>Pseudomonadota</taxon>
        <taxon>Alphaproteobacteria</taxon>
        <taxon>Sphingomonadales</taxon>
        <taxon>Sphingomonadaceae</taxon>
        <taxon>Sphingobium</taxon>
    </lineage>
</organism>
<dbReference type="Gene3D" id="3.30.70.970">
    <property type="entry name" value="RraB-like"/>
    <property type="match status" value="1"/>
</dbReference>
<dbReference type="RefSeq" id="WP_228226997.1">
    <property type="nucleotide sequence ID" value="NZ_JAJGNP010000005.1"/>
</dbReference>
<dbReference type="Pfam" id="PF06877">
    <property type="entry name" value="RraB"/>
    <property type="match status" value="1"/>
</dbReference>
<proteinExistence type="predicted"/>
<dbReference type="EMBL" id="JAJGNP010000005">
    <property type="protein sequence ID" value="MCC4232888.1"/>
    <property type="molecule type" value="Genomic_DNA"/>
</dbReference>
<dbReference type="InterPro" id="IPR036701">
    <property type="entry name" value="RraB-like_sf"/>
</dbReference>
<accession>A0ABS8H3E3</accession>
<name>A0ABS8H3E3_9SPHN</name>
<dbReference type="InterPro" id="IPR009671">
    <property type="entry name" value="RraB_dom"/>
</dbReference>
<feature type="domain" description="Regulator of ribonuclease activity B" evidence="1">
    <location>
        <begin position="5"/>
        <end position="102"/>
    </location>
</feature>
<dbReference type="SUPFAM" id="SSF89946">
    <property type="entry name" value="Hypothetical protein VC0424"/>
    <property type="match status" value="1"/>
</dbReference>
<sequence length="106" mass="11782">MSLFDENAEILAGMGRDGSDLGPSRPVDFSHIFPDLTSANSFATECENDGFKIDVIETDRVENPWDVTVTVQMQPSAKNVTSWEERFDALAQTYGGRADGWGFFRV</sequence>
<keyword evidence="3" id="KW-1185">Reference proteome</keyword>
<reference evidence="2 3" key="1">
    <citation type="submission" date="2021-10" db="EMBL/GenBank/DDBJ databases">
        <title>The diversity and Nitrogen Metabolism of Culturable Nitrate-Utilizing Bacteria Within the Oxygen Minimum Zone of the Changjiang (Yangtze River)Estuary.</title>
        <authorList>
            <person name="Zhang D."/>
            <person name="Zheng J."/>
            <person name="Liu S."/>
            <person name="He W."/>
        </authorList>
    </citation>
    <scope>NUCLEOTIDE SEQUENCE [LARGE SCALE GENOMIC DNA]</scope>
    <source>
        <strain evidence="2 3">FXH275-2</strain>
    </source>
</reference>
<evidence type="ECO:0000313" key="3">
    <source>
        <dbReference type="Proteomes" id="UP001198830"/>
    </source>
</evidence>
<evidence type="ECO:0000313" key="2">
    <source>
        <dbReference type="EMBL" id="MCC4232888.1"/>
    </source>
</evidence>
<dbReference type="Proteomes" id="UP001198830">
    <property type="component" value="Unassembled WGS sequence"/>
</dbReference>
<protein>
    <submittedName>
        <fullName evidence="2">Ribonuclease E inhibitor RraB</fullName>
    </submittedName>
</protein>
<evidence type="ECO:0000259" key="1">
    <source>
        <dbReference type="Pfam" id="PF06877"/>
    </source>
</evidence>
<gene>
    <name evidence="2" type="ORF">LL253_09305</name>
</gene>